<evidence type="ECO:0000313" key="4">
    <source>
        <dbReference type="Proteomes" id="UP000002051"/>
    </source>
</evidence>
<name>A0A072VDX0_MEDTR</name>
<sequence>MADKNDFCPMIIFVAAAGATIGIIKNCFSFVAGTVAGVYVAQNYKLPNIAERADTVFKMVKDVHERYRND</sequence>
<dbReference type="PANTHER" id="PTHR33528">
    <property type="entry name" value="OS07G0239500 PROTEIN"/>
    <property type="match status" value="1"/>
</dbReference>
<dbReference type="EMBL" id="CM001218">
    <property type="protein sequence ID" value="KEH39653.1"/>
    <property type="molecule type" value="Genomic_DNA"/>
</dbReference>
<proteinExistence type="predicted"/>
<organism evidence="2 4">
    <name type="scientific">Medicago truncatula</name>
    <name type="common">Barrel medic</name>
    <name type="synonym">Medicago tribuloides</name>
    <dbReference type="NCBI Taxonomy" id="3880"/>
    <lineage>
        <taxon>Eukaryota</taxon>
        <taxon>Viridiplantae</taxon>
        <taxon>Streptophyta</taxon>
        <taxon>Embryophyta</taxon>
        <taxon>Tracheophyta</taxon>
        <taxon>Spermatophyta</taxon>
        <taxon>Magnoliopsida</taxon>
        <taxon>eudicotyledons</taxon>
        <taxon>Gunneridae</taxon>
        <taxon>Pentapetalae</taxon>
        <taxon>rosids</taxon>
        <taxon>fabids</taxon>
        <taxon>Fabales</taxon>
        <taxon>Fabaceae</taxon>
        <taxon>Papilionoideae</taxon>
        <taxon>50 kb inversion clade</taxon>
        <taxon>NPAAA clade</taxon>
        <taxon>Hologalegina</taxon>
        <taxon>IRL clade</taxon>
        <taxon>Trifolieae</taxon>
        <taxon>Medicago</taxon>
    </lineage>
</organism>
<feature type="transmembrane region" description="Helical" evidence="1">
    <location>
        <begin position="7"/>
        <end position="24"/>
    </location>
</feature>
<dbReference type="ExpressionAtlas" id="A0A072VDX0">
    <property type="expression patterns" value="differential"/>
</dbReference>
<dbReference type="Proteomes" id="UP000002051">
    <property type="component" value="Chromosome 2"/>
</dbReference>
<gene>
    <name evidence="2" type="ordered locus">MTR_2g105240</name>
</gene>
<evidence type="ECO:0000313" key="3">
    <source>
        <dbReference type="EnsemblPlants" id="KEH39653"/>
    </source>
</evidence>
<reference evidence="2 4" key="2">
    <citation type="journal article" date="2014" name="BMC Genomics">
        <title>An improved genome release (version Mt4.0) for the model legume Medicago truncatula.</title>
        <authorList>
            <person name="Tang H."/>
            <person name="Krishnakumar V."/>
            <person name="Bidwell S."/>
            <person name="Rosen B."/>
            <person name="Chan A."/>
            <person name="Zhou S."/>
            <person name="Gentzbittel L."/>
            <person name="Childs K.L."/>
            <person name="Yandell M."/>
            <person name="Gundlach H."/>
            <person name="Mayer K.F."/>
            <person name="Schwartz D.C."/>
            <person name="Town C.D."/>
        </authorList>
    </citation>
    <scope>GENOME REANNOTATION</scope>
    <source>
        <strain evidence="2">A17</strain>
        <strain evidence="3 4">cv. Jemalong A17</strain>
    </source>
</reference>
<protein>
    <submittedName>
        <fullName evidence="2">Transmembrane protein, putative</fullName>
    </submittedName>
</protein>
<dbReference type="PaxDb" id="3880-AES84419"/>
<reference evidence="3" key="3">
    <citation type="submission" date="2015-04" db="UniProtKB">
        <authorList>
            <consortium name="EnsemblPlants"/>
        </authorList>
    </citation>
    <scope>IDENTIFICATION</scope>
    <source>
        <strain evidence="3">cv. Jemalong A17</strain>
    </source>
</reference>
<dbReference type="AlphaFoldDB" id="A0A072VDX0"/>
<dbReference type="HOGENOM" id="CLU_2926051_0_0_1"/>
<keyword evidence="1" id="KW-1133">Transmembrane helix</keyword>
<keyword evidence="1" id="KW-0472">Membrane</keyword>
<evidence type="ECO:0000313" key="2">
    <source>
        <dbReference type="EMBL" id="KEH39653.1"/>
    </source>
</evidence>
<reference evidence="2 4" key="1">
    <citation type="journal article" date="2011" name="Nature">
        <title>The Medicago genome provides insight into the evolution of rhizobial symbioses.</title>
        <authorList>
            <person name="Young N.D."/>
            <person name="Debelle F."/>
            <person name="Oldroyd G.E."/>
            <person name="Geurts R."/>
            <person name="Cannon S.B."/>
            <person name="Udvardi M.K."/>
            <person name="Benedito V.A."/>
            <person name="Mayer K.F."/>
            <person name="Gouzy J."/>
            <person name="Schoof H."/>
            <person name="Van de Peer Y."/>
            <person name="Proost S."/>
            <person name="Cook D.R."/>
            <person name="Meyers B.C."/>
            <person name="Spannagl M."/>
            <person name="Cheung F."/>
            <person name="De Mita S."/>
            <person name="Krishnakumar V."/>
            <person name="Gundlach H."/>
            <person name="Zhou S."/>
            <person name="Mudge J."/>
            <person name="Bharti A.K."/>
            <person name="Murray J.D."/>
            <person name="Naoumkina M.A."/>
            <person name="Rosen B."/>
            <person name="Silverstein K.A."/>
            <person name="Tang H."/>
            <person name="Rombauts S."/>
            <person name="Zhao P.X."/>
            <person name="Zhou P."/>
            <person name="Barbe V."/>
            <person name="Bardou P."/>
            <person name="Bechner M."/>
            <person name="Bellec A."/>
            <person name="Berger A."/>
            <person name="Berges H."/>
            <person name="Bidwell S."/>
            <person name="Bisseling T."/>
            <person name="Choisne N."/>
            <person name="Couloux A."/>
            <person name="Denny R."/>
            <person name="Deshpande S."/>
            <person name="Dai X."/>
            <person name="Doyle J.J."/>
            <person name="Dudez A.M."/>
            <person name="Farmer A.D."/>
            <person name="Fouteau S."/>
            <person name="Franken C."/>
            <person name="Gibelin C."/>
            <person name="Gish J."/>
            <person name="Goldstein S."/>
            <person name="Gonzalez A.J."/>
            <person name="Green P.J."/>
            <person name="Hallab A."/>
            <person name="Hartog M."/>
            <person name="Hua A."/>
            <person name="Humphray S.J."/>
            <person name="Jeong D.H."/>
            <person name="Jing Y."/>
            <person name="Jocker A."/>
            <person name="Kenton S.M."/>
            <person name="Kim D.J."/>
            <person name="Klee K."/>
            <person name="Lai H."/>
            <person name="Lang C."/>
            <person name="Lin S."/>
            <person name="Macmil S.L."/>
            <person name="Magdelenat G."/>
            <person name="Matthews L."/>
            <person name="McCorrison J."/>
            <person name="Monaghan E.L."/>
            <person name="Mun J.H."/>
            <person name="Najar F.Z."/>
            <person name="Nicholson C."/>
            <person name="Noirot C."/>
            <person name="O'Bleness M."/>
            <person name="Paule C.R."/>
            <person name="Poulain J."/>
            <person name="Prion F."/>
            <person name="Qin B."/>
            <person name="Qu C."/>
            <person name="Retzel E.F."/>
            <person name="Riddle C."/>
            <person name="Sallet E."/>
            <person name="Samain S."/>
            <person name="Samson N."/>
            <person name="Sanders I."/>
            <person name="Saurat O."/>
            <person name="Scarpelli C."/>
            <person name="Schiex T."/>
            <person name="Segurens B."/>
            <person name="Severin A.J."/>
            <person name="Sherrier D.J."/>
            <person name="Shi R."/>
            <person name="Sims S."/>
            <person name="Singer S.R."/>
            <person name="Sinharoy S."/>
            <person name="Sterck L."/>
            <person name="Viollet A."/>
            <person name="Wang B.B."/>
            <person name="Wang K."/>
            <person name="Wang M."/>
            <person name="Wang X."/>
            <person name="Warfsmann J."/>
            <person name="Weissenbach J."/>
            <person name="White D.D."/>
            <person name="White J.D."/>
            <person name="Wiley G.B."/>
            <person name="Wincker P."/>
            <person name="Xing Y."/>
            <person name="Yang L."/>
            <person name="Yao Z."/>
            <person name="Ying F."/>
            <person name="Zhai J."/>
            <person name="Zhou L."/>
            <person name="Zuber A."/>
            <person name="Denarie J."/>
            <person name="Dixon R.A."/>
            <person name="May G.D."/>
            <person name="Schwartz D.C."/>
            <person name="Rogers J."/>
            <person name="Quetier F."/>
            <person name="Town C.D."/>
            <person name="Roe B.A."/>
        </authorList>
    </citation>
    <scope>NUCLEOTIDE SEQUENCE [LARGE SCALE GENOMIC DNA]</scope>
    <source>
        <strain evidence="2">A17</strain>
        <strain evidence="3 4">cv. Jemalong A17</strain>
    </source>
</reference>
<keyword evidence="4" id="KW-1185">Reference proteome</keyword>
<evidence type="ECO:0000256" key="1">
    <source>
        <dbReference type="SAM" id="Phobius"/>
    </source>
</evidence>
<accession>A0A072VDX0</accession>
<keyword evidence="1 2" id="KW-0812">Transmembrane</keyword>
<dbReference type="EnsemblPlants" id="KEH39653">
    <property type="protein sequence ID" value="KEH39653"/>
    <property type="gene ID" value="MTR_2g105240"/>
</dbReference>
<dbReference type="Pfam" id="PF15054">
    <property type="entry name" value="DUF4535"/>
    <property type="match status" value="1"/>
</dbReference>
<dbReference type="PANTHER" id="PTHR33528:SF14">
    <property type="entry name" value="SOLUTE CARRIER FAMILY 35 MEMBER A4"/>
    <property type="match status" value="1"/>
</dbReference>
<dbReference type="InterPro" id="IPR027854">
    <property type="entry name" value="STMP1"/>
</dbReference>